<sequence length="207" mass="23188">MEPQEKKHVSHWIAWSVIALLVGIVAFGCWYFNDQISTIYDNTPLSSAKKTTKTTATPVETTTTPTVVASSPTTTTVVDWKTYNNSAYDFTMMFNDTWEGFKAVSKKDTSDPLAYDSIYFSMPTTDSSWSESGPAELDDFATPFIISVYTLANWDKMIEESQGGATPTEITRDDKYVFAYSGWQACPTDLCDKNFDVKGIIETFKLN</sequence>
<keyword evidence="1" id="KW-1133">Transmembrane helix</keyword>
<reference evidence="2 3" key="1">
    <citation type="journal article" date="2015" name="Nature">
        <title>rRNA introns, odd ribosomes, and small enigmatic genomes across a large radiation of phyla.</title>
        <authorList>
            <person name="Brown C.T."/>
            <person name="Hug L.A."/>
            <person name="Thomas B.C."/>
            <person name="Sharon I."/>
            <person name="Castelle C.J."/>
            <person name="Singh A."/>
            <person name="Wilkins M.J."/>
            <person name="Williams K.H."/>
            <person name="Banfield J.F."/>
        </authorList>
    </citation>
    <scope>NUCLEOTIDE SEQUENCE [LARGE SCALE GENOMIC DNA]</scope>
</reference>
<proteinExistence type="predicted"/>
<dbReference type="AlphaFoldDB" id="A0A0G4B1W8"/>
<protein>
    <recommendedName>
        <fullName evidence="4">Lipoprotein</fullName>
    </recommendedName>
</protein>
<evidence type="ECO:0000256" key="1">
    <source>
        <dbReference type="SAM" id="Phobius"/>
    </source>
</evidence>
<organism evidence="2 3">
    <name type="scientific">Berkelbacteria bacterium GW2011_GWE1_39_12</name>
    <dbReference type="NCBI Taxonomy" id="1618337"/>
    <lineage>
        <taxon>Bacteria</taxon>
        <taxon>Candidatus Berkelbacteria</taxon>
    </lineage>
</organism>
<feature type="transmembrane region" description="Helical" evidence="1">
    <location>
        <begin position="12"/>
        <end position="33"/>
    </location>
</feature>
<dbReference type="PROSITE" id="PS51257">
    <property type="entry name" value="PROKAR_LIPOPROTEIN"/>
    <property type="match status" value="1"/>
</dbReference>
<dbReference type="STRING" id="1618337.UT28_C0001G0136"/>
<dbReference type="KEGG" id="bbgw:UT28_C0001G0136"/>
<keyword evidence="1" id="KW-0812">Transmembrane</keyword>
<evidence type="ECO:0008006" key="4">
    <source>
        <dbReference type="Google" id="ProtNLM"/>
    </source>
</evidence>
<evidence type="ECO:0000313" key="3">
    <source>
        <dbReference type="Proteomes" id="UP000035648"/>
    </source>
</evidence>
<evidence type="ECO:0000313" key="2">
    <source>
        <dbReference type="EMBL" id="AKM81951.1"/>
    </source>
</evidence>
<accession>A0A0G4B1W8</accession>
<gene>
    <name evidence="2" type="ORF">UT28_C0001G0136</name>
</gene>
<dbReference type="EMBL" id="CP011213">
    <property type="protein sequence ID" value="AKM81951.1"/>
    <property type="molecule type" value="Genomic_DNA"/>
</dbReference>
<dbReference type="Proteomes" id="UP000035648">
    <property type="component" value="Chromosome"/>
</dbReference>
<keyword evidence="1" id="KW-0472">Membrane</keyword>
<name>A0A0G4B1W8_9BACT</name>